<accession>A0ABW0ICP7</accession>
<evidence type="ECO:0000313" key="3">
    <source>
        <dbReference type="Proteomes" id="UP001596106"/>
    </source>
</evidence>
<comment type="caution">
    <text evidence="2">The sequence shown here is derived from an EMBL/GenBank/DDBJ whole genome shotgun (WGS) entry which is preliminary data.</text>
</comment>
<keyword evidence="1" id="KW-0812">Transmembrane</keyword>
<dbReference type="RefSeq" id="WP_379845239.1">
    <property type="nucleotide sequence ID" value="NZ_JBHSMA010000003.1"/>
</dbReference>
<evidence type="ECO:0000256" key="1">
    <source>
        <dbReference type="SAM" id="Phobius"/>
    </source>
</evidence>
<dbReference type="Proteomes" id="UP001596106">
    <property type="component" value="Unassembled WGS sequence"/>
</dbReference>
<gene>
    <name evidence="2" type="ORF">ACFPMF_12550</name>
</gene>
<name>A0ABW0ICP7_9BACT</name>
<feature type="transmembrane region" description="Helical" evidence="1">
    <location>
        <begin position="375"/>
        <end position="395"/>
    </location>
</feature>
<keyword evidence="1" id="KW-1133">Transmembrane helix</keyword>
<sequence length="427" mass="49261">MFDNAALDVAIGLIFIFLIYSLLASILLEIVAKMFSLRARNLVRALRRMLQDEPADGKARNPTPWTWLIEFGRDILYFFRPIQKGTFLSRFYEAPSIRYLGENSIRSKPSYIYPTTFSQTIVQLLRSRSLAEHSSQAGSQIPDSIKTALQTGEIKTSEALMHALFKTIDPTYLSAPFDSRMQSESEMIRNVLDNNLLLVEPDTLKQLRRLFQDARHDTIQFRILLERWFDETMQTAGAWYQRQAQILLIFIGFFLAYQFNVDIIAITKILSKDKKAREQLVQMAVSRQDEYEQLVDQLKVVPLPDTNQRKKLITRLDTLTRQDLAIKDSIRKDAGRVQDILGMGKQIRESRNDGTLWGKGKSWIGSWWDYMKRGFFGWALTALAVSLGAPFWYDLLSKLITVRRMVRKDEPNTPVTTAESRNLTIVG</sequence>
<organism evidence="2 3">
    <name type="scientific">Larkinella bovis</name>
    <dbReference type="NCBI Taxonomy" id="683041"/>
    <lineage>
        <taxon>Bacteria</taxon>
        <taxon>Pseudomonadati</taxon>
        <taxon>Bacteroidota</taxon>
        <taxon>Cytophagia</taxon>
        <taxon>Cytophagales</taxon>
        <taxon>Spirosomataceae</taxon>
        <taxon>Larkinella</taxon>
    </lineage>
</organism>
<protein>
    <submittedName>
        <fullName evidence="2">Uncharacterized protein</fullName>
    </submittedName>
</protein>
<reference evidence="3" key="1">
    <citation type="journal article" date="2019" name="Int. J. Syst. Evol. Microbiol.">
        <title>The Global Catalogue of Microorganisms (GCM) 10K type strain sequencing project: providing services to taxonomists for standard genome sequencing and annotation.</title>
        <authorList>
            <consortium name="The Broad Institute Genomics Platform"/>
            <consortium name="The Broad Institute Genome Sequencing Center for Infectious Disease"/>
            <person name="Wu L."/>
            <person name="Ma J."/>
        </authorList>
    </citation>
    <scope>NUCLEOTIDE SEQUENCE [LARGE SCALE GENOMIC DNA]</scope>
    <source>
        <strain evidence="3">CCUG 55250</strain>
    </source>
</reference>
<proteinExistence type="predicted"/>
<evidence type="ECO:0000313" key="2">
    <source>
        <dbReference type="EMBL" id="MFC5410146.1"/>
    </source>
</evidence>
<keyword evidence="3" id="KW-1185">Reference proteome</keyword>
<keyword evidence="1" id="KW-0472">Membrane</keyword>
<dbReference type="EMBL" id="JBHSMA010000003">
    <property type="protein sequence ID" value="MFC5410146.1"/>
    <property type="molecule type" value="Genomic_DNA"/>
</dbReference>
<feature type="transmembrane region" description="Helical" evidence="1">
    <location>
        <begin position="6"/>
        <end position="32"/>
    </location>
</feature>
<feature type="transmembrane region" description="Helical" evidence="1">
    <location>
        <begin position="246"/>
        <end position="270"/>
    </location>
</feature>